<dbReference type="AlphaFoldDB" id="T1CTF8"/>
<dbReference type="OrthoDB" id="5330125at2"/>
<dbReference type="STRING" id="1325130.HFN_1438"/>
<protein>
    <recommendedName>
        <fullName evidence="4">Periplasmic protein</fullName>
    </recommendedName>
</protein>
<name>T1CTF8_9HELI</name>
<keyword evidence="3" id="KW-1185">Reference proteome</keyword>
<dbReference type="Proteomes" id="UP000018143">
    <property type="component" value="Unassembled WGS sequence"/>
</dbReference>
<feature type="chain" id="PRO_5004574409" description="Periplasmic protein" evidence="1">
    <location>
        <begin position="21"/>
        <end position="278"/>
    </location>
</feature>
<reference evidence="2 3" key="1">
    <citation type="journal article" date="2013" name="Genome Announc.">
        <title>Draft Genome Sequence of Helicobacter fennelliae Strain MRY12-0050, Isolated from a Bacteremia Patient.</title>
        <authorList>
            <person name="Rimbara E."/>
            <person name="Matsui M."/>
            <person name="Mori S."/>
            <person name="Suzuki S."/>
            <person name="Suzuki M."/>
            <person name="Kim H."/>
            <person name="Sekizuka T."/>
            <person name="Kuroda M."/>
            <person name="Shibayama K."/>
        </authorList>
    </citation>
    <scope>NUCLEOTIDE SEQUENCE [LARGE SCALE GENOMIC DNA]</scope>
    <source>
        <strain evidence="2 3">MRY12-0050</strain>
    </source>
</reference>
<keyword evidence="1" id="KW-0732">Signal</keyword>
<dbReference type="EMBL" id="BASD01000038">
    <property type="protein sequence ID" value="GAD20194.1"/>
    <property type="molecule type" value="Genomic_DNA"/>
</dbReference>
<evidence type="ECO:0000313" key="2">
    <source>
        <dbReference type="EMBL" id="GAD20194.1"/>
    </source>
</evidence>
<accession>T1CTF8</accession>
<dbReference type="eggNOG" id="COG4461">
    <property type="taxonomic scope" value="Bacteria"/>
</dbReference>
<evidence type="ECO:0008006" key="4">
    <source>
        <dbReference type="Google" id="ProtNLM"/>
    </source>
</evidence>
<comment type="caution">
    <text evidence="2">The sequence shown here is derived from an EMBL/GenBank/DDBJ whole genome shotgun (WGS) entry which is preliminary data.</text>
</comment>
<proteinExistence type="predicted"/>
<organism evidence="2 3">
    <name type="scientific">Helicobacter fennelliae MRY12-0050</name>
    <dbReference type="NCBI Taxonomy" id="1325130"/>
    <lineage>
        <taxon>Bacteria</taxon>
        <taxon>Pseudomonadati</taxon>
        <taxon>Campylobacterota</taxon>
        <taxon>Epsilonproteobacteria</taxon>
        <taxon>Campylobacterales</taxon>
        <taxon>Helicobacteraceae</taxon>
        <taxon>Helicobacter</taxon>
    </lineage>
</organism>
<gene>
    <name evidence="2" type="ORF">HFN_1438</name>
</gene>
<feature type="signal peptide" evidence="1">
    <location>
        <begin position="1"/>
        <end position="20"/>
    </location>
</feature>
<dbReference type="RefSeq" id="WP_023950006.1">
    <property type="nucleotide sequence ID" value="NZ_BASD01000038.1"/>
</dbReference>
<sequence>MKYSMIIFTMLSLCVNLAYAESAKEAKPSFDCAKATTKVEKMICEDSSGELQNLDRLYSKLYFSILKSIPKDTKQGWETREQMQKFAKNFIDYRDNMRCFLLAKNDDKKEVEETFSTARENGIIYENINSVHFGLKPHHYKPCIARVYKMGILLLSTNTIVDTSSLIDKDTFYTCEGNMILDIFSVKGLAHFKLYSKFFSKEYKETIIEASKALQELSSNSRYTQVCVFEDEGYICTNGGCEFDLDEMQTRVIQPLDRFIQNIDLRKLNANQNNEFKL</sequence>
<evidence type="ECO:0000313" key="3">
    <source>
        <dbReference type="Proteomes" id="UP000018143"/>
    </source>
</evidence>
<evidence type="ECO:0000256" key="1">
    <source>
        <dbReference type="SAM" id="SignalP"/>
    </source>
</evidence>